<evidence type="ECO:0000313" key="1">
    <source>
        <dbReference type="EMBL" id="CAJ2640000.1"/>
    </source>
</evidence>
<gene>
    <name evidence="1" type="ORF">MILVUS5_LOCUS9931</name>
</gene>
<name>A0ACB0J654_TRIPR</name>
<organism evidence="1 2">
    <name type="scientific">Trifolium pratense</name>
    <name type="common">Red clover</name>
    <dbReference type="NCBI Taxonomy" id="57577"/>
    <lineage>
        <taxon>Eukaryota</taxon>
        <taxon>Viridiplantae</taxon>
        <taxon>Streptophyta</taxon>
        <taxon>Embryophyta</taxon>
        <taxon>Tracheophyta</taxon>
        <taxon>Spermatophyta</taxon>
        <taxon>Magnoliopsida</taxon>
        <taxon>eudicotyledons</taxon>
        <taxon>Gunneridae</taxon>
        <taxon>Pentapetalae</taxon>
        <taxon>rosids</taxon>
        <taxon>fabids</taxon>
        <taxon>Fabales</taxon>
        <taxon>Fabaceae</taxon>
        <taxon>Papilionoideae</taxon>
        <taxon>50 kb inversion clade</taxon>
        <taxon>NPAAA clade</taxon>
        <taxon>Hologalegina</taxon>
        <taxon>IRL clade</taxon>
        <taxon>Trifolieae</taxon>
        <taxon>Trifolium</taxon>
    </lineage>
</organism>
<accession>A0ACB0J654</accession>
<evidence type="ECO:0000313" key="2">
    <source>
        <dbReference type="Proteomes" id="UP001177021"/>
    </source>
</evidence>
<reference evidence="1" key="1">
    <citation type="submission" date="2023-10" db="EMBL/GenBank/DDBJ databases">
        <authorList>
            <person name="Rodriguez Cubillos JULIANA M."/>
            <person name="De Vega J."/>
        </authorList>
    </citation>
    <scope>NUCLEOTIDE SEQUENCE</scope>
</reference>
<dbReference type="Proteomes" id="UP001177021">
    <property type="component" value="Unassembled WGS sequence"/>
</dbReference>
<proteinExistence type="predicted"/>
<protein>
    <submittedName>
        <fullName evidence="1">Uncharacterized protein</fullName>
    </submittedName>
</protein>
<keyword evidence="2" id="KW-1185">Reference proteome</keyword>
<sequence length="384" mass="44747">MLSLYEASHMMIHGEEILEEALSFTSTHLESIATELSPFLATQVKYSLRQALHKNLPRLESRRYISIYEQDSSHDEILLTLAKLDFNFLQSLYQKEFGNICIWWKELDFANKLPYARDRIIECSFWVLTTFFEPKYSQARKIMTKTVSLLSVIDDTYDAYGTIDELELFTKAIERWDIRMVDDLPDYMKILYTTLLTVYEEIEQEMSKEGRTYTLGYYKKEVKKAVQAYITEARWLNEKYTPTTEEYMRIATKSTCYTLMILTSYIGMGETATENIFNWITNEPKIANAAANLCRLMDEIVSSEQYGISREAAILECQKRSAIAWKDINEECLRPTKVPMPFLTRALNLSRFMDVIYKDEDGYTNSKGLMKTSIKAVLIDPVPI</sequence>
<dbReference type="EMBL" id="CASHSV030000024">
    <property type="protein sequence ID" value="CAJ2640000.1"/>
    <property type="molecule type" value="Genomic_DNA"/>
</dbReference>
<comment type="caution">
    <text evidence="1">The sequence shown here is derived from an EMBL/GenBank/DDBJ whole genome shotgun (WGS) entry which is preliminary data.</text>
</comment>